<evidence type="ECO:0000313" key="1">
    <source>
        <dbReference type="EMBL" id="NYI76769.1"/>
    </source>
</evidence>
<evidence type="ECO:0000313" key="2">
    <source>
        <dbReference type="Proteomes" id="UP000564496"/>
    </source>
</evidence>
<dbReference type="RefSeq" id="WP_179657379.1">
    <property type="nucleotide sequence ID" value="NZ_JACBZR010000001.1"/>
</dbReference>
<evidence type="ECO:0008006" key="3">
    <source>
        <dbReference type="Google" id="ProtNLM"/>
    </source>
</evidence>
<dbReference type="Pfam" id="PF09391">
    <property type="entry name" value="DUF2000"/>
    <property type="match status" value="1"/>
</dbReference>
<keyword evidence="2" id="KW-1185">Reference proteome</keyword>
<dbReference type="InterPro" id="IPR023476">
    <property type="entry name" value="Pep_tRNA_hydro_II_dom_sf"/>
</dbReference>
<dbReference type="SUPFAM" id="SSF102462">
    <property type="entry name" value="Peptidyl-tRNA hydrolase II"/>
    <property type="match status" value="1"/>
</dbReference>
<sequence>MSSPDVPPVQRVVLVVRDDLPVGQAVNAGTVLGASVGSLLDLPLGADGADASGTSYGGIVTTPVPVLAAGGKELARLFRAANTDERLVALSLTETARHARTYEAYLTTLAETHEADLDIAALIVAGPRNRVTRATKHLSLFGVDSEK</sequence>
<name>A0A7Z0DJI8_9ACTN</name>
<reference evidence="1 2" key="1">
    <citation type="submission" date="2020-07" db="EMBL/GenBank/DDBJ databases">
        <title>Sequencing the genomes of 1000 actinobacteria strains.</title>
        <authorList>
            <person name="Klenk H.-P."/>
        </authorList>
    </citation>
    <scope>NUCLEOTIDE SEQUENCE [LARGE SCALE GENOMIC DNA]</scope>
    <source>
        <strain evidence="1 2">DSM 26487</strain>
    </source>
</reference>
<dbReference type="AlphaFoldDB" id="A0A7Z0DJI8"/>
<accession>A0A7Z0DJI8</accession>
<dbReference type="Proteomes" id="UP000564496">
    <property type="component" value="Unassembled WGS sequence"/>
</dbReference>
<dbReference type="InterPro" id="IPR018988">
    <property type="entry name" value="DUF2000"/>
</dbReference>
<dbReference type="Gene3D" id="3.40.1490.10">
    <property type="entry name" value="Bit1"/>
    <property type="match status" value="1"/>
</dbReference>
<gene>
    <name evidence="1" type="ORF">BJ988_001417</name>
</gene>
<comment type="caution">
    <text evidence="1">The sequence shown here is derived from an EMBL/GenBank/DDBJ whole genome shotgun (WGS) entry which is preliminary data.</text>
</comment>
<protein>
    <recommendedName>
        <fullName evidence="3">DUF2000 domain-containing protein</fullName>
    </recommendedName>
</protein>
<proteinExistence type="predicted"/>
<dbReference type="EMBL" id="JACBZR010000001">
    <property type="protein sequence ID" value="NYI76769.1"/>
    <property type="molecule type" value="Genomic_DNA"/>
</dbReference>
<organism evidence="1 2">
    <name type="scientific">Nocardioides panzhihuensis</name>
    <dbReference type="NCBI Taxonomy" id="860243"/>
    <lineage>
        <taxon>Bacteria</taxon>
        <taxon>Bacillati</taxon>
        <taxon>Actinomycetota</taxon>
        <taxon>Actinomycetes</taxon>
        <taxon>Propionibacteriales</taxon>
        <taxon>Nocardioidaceae</taxon>
        <taxon>Nocardioides</taxon>
    </lineage>
</organism>